<dbReference type="GO" id="GO:0006338">
    <property type="term" value="P:chromatin remodeling"/>
    <property type="evidence" value="ECO:0007669"/>
    <property type="project" value="EnsemblFungi"/>
</dbReference>
<dbReference type="InterPro" id="IPR020195">
    <property type="entry name" value="SWR1_Swc7"/>
</dbReference>
<name>G8BPH0_TETPH</name>
<dbReference type="OMA" id="TLANHYY"/>
<sequence>MANYPDNVILLLLQIILERQQNLSHIFQNQKANKEKYEKLLERPIIDQEILSRFVTDKLVIMYAPELCEMQLRSLKTLVLDIFNKGIEGEDKESILVNVITLANYYYYKRIKDIEETRLPELRSQMKIILEGKT</sequence>
<dbReference type="GeneID" id="11535108"/>
<keyword evidence="2" id="KW-1185">Reference proteome</keyword>
<dbReference type="AlphaFoldDB" id="G8BPH0"/>
<dbReference type="eggNOG" id="ENOG502S4GP">
    <property type="taxonomic scope" value="Eukaryota"/>
</dbReference>
<dbReference type="STRING" id="1071381.G8BPH0"/>
<evidence type="ECO:0000313" key="1">
    <source>
        <dbReference type="EMBL" id="CCE61901.1"/>
    </source>
</evidence>
<gene>
    <name evidence="1" type="primary">TPHA0B02290</name>
    <name evidence="1" type="ordered locus">TPHA_0B02290</name>
</gene>
<dbReference type="Pfam" id="PF17330">
    <property type="entry name" value="SWC7"/>
    <property type="match status" value="1"/>
</dbReference>
<organism evidence="1 2">
    <name type="scientific">Tetrapisispora phaffii (strain ATCC 24235 / CBS 4417 / NBRC 1672 / NRRL Y-8282 / UCD 70-5)</name>
    <name type="common">Yeast</name>
    <name type="synonym">Fabospora phaffii</name>
    <dbReference type="NCBI Taxonomy" id="1071381"/>
    <lineage>
        <taxon>Eukaryota</taxon>
        <taxon>Fungi</taxon>
        <taxon>Dikarya</taxon>
        <taxon>Ascomycota</taxon>
        <taxon>Saccharomycotina</taxon>
        <taxon>Saccharomycetes</taxon>
        <taxon>Saccharomycetales</taxon>
        <taxon>Saccharomycetaceae</taxon>
        <taxon>Tetrapisispora</taxon>
    </lineage>
</organism>
<reference evidence="1 2" key="1">
    <citation type="journal article" date="2011" name="Proc. Natl. Acad. Sci. U.S.A.">
        <title>Evolutionary erosion of yeast sex chromosomes by mating-type switching accidents.</title>
        <authorList>
            <person name="Gordon J.L."/>
            <person name="Armisen D."/>
            <person name="Proux-Wera E."/>
            <person name="Oheigeartaigh S.S."/>
            <person name="Byrne K.P."/>
            <person name="Wolfe K.H."/>
        </authorList>
    </citation>
    <scope>NUCLEOTIDE SEQUENCE [LARGE SCALE GENOMIC DNA]</scope>
    <source>
        <strain evidence="2">ATCC 24235 / CBS 4417 / NBRC 1672 / NRRL Y-8282 / UCD 70-5</strain>
    </source>
</reference>
<dbReference type="EMBL" id="HE612857">
    <property type="protein sequence ID" value="CCE61901.1"/>
    <property type="molecule type" value="Genomic_DNA"/>
</dbReference>
<dbReference type="GO" id="GO:0000812">
    <property type="term" value="C:Swr1 complex"/>
    <property type="evidence" value="ECO:0007669"/>
    <property type="project" value="EnsemblFungi"/>
</dbReference>
<evidence type="ECO:0000313" key="2">
    <source>
        <dbReference type="Proteomes" id="UP000005666"/>
    </source>
</evidence>
<protein>
    <submittedName>
        <fullName evidence="1">Uncharacterized protein</fullName>
    </submittedName>
</protein>
<dbReference type="KEGG" id="tpf:TPHA_0B02290"/>
<dbReference type="Proteomes" id="UP000005666">
    <property type="component" value="Chromosome 2"/>
</dbReference>
<accession>G8BPH0</accession>
<dbReference type="RefSeq" id="XP_003684335.1">
    <property type="nucleotide sequence ID" value="XM_003684287.1"/>
</dbReference>
<dbReference type="HOGENOM" id="CLU_157410_0_0_1"/>
<dbReference type="OrthoDB" id="4067990at2759"/>
<proteinExistence type="predicted"/>